<organism evidence="1 2">
    <name type="scientific">Paenibacillus algorifonticola</name>
    <dbReference type="NCBI Taxonomy" id="684063"/>
    <lineage>
        <taxon>Bacteria</taxon>
        <taxon>Bacillati</taxon>
        <taxon>Bacillota</taxon>
        <taxon>Bacilli</taxon>
        <taxon>Bacillales</taxon>
        <taxon>Paenibacillaceae</taxon>
        <taxon>Paenibacillus</taxon>
    </lineage>
</organism>
<dbReference type="Proteomes" id="UP000183410">
    <property type="component" value="Unassembled WGS sequence"/>
</dbReference>
<gene>
    <name evidence="1" type="ORF">SAMN04487969_1292</name>
</gene>
<protein>
    <submittedName>
        <fullName evidence="1">Uncharacterized protein</fullName>
    </submittedName>
</protein>
<name>A0A1I2I185_9BACL</name>
<sequence>MPCFDLAYKGKWEQQIGIGELTEQAIQSAIKRRKLDQNATVNDQLQWLHNSGFAAADCVYKHHEFAVFAAFKQVPNHL</sequence>
<dbReference type="OrthoDB" id="465705at2"/>
<dbReference type="RefSeq" id="WP_052737287.1">
    <property type="nucleotide sequence ID" value="NZ_FONN01000029.1"/>
</dbReference>
<reference evidence="2" key="1">
    <citation type="submission" date="2016-10" db="EMBL/GenBank/DDBJ databases">
        <authorList>
            <person name="Varghese N."/>
            <person name="Submissions S."/>
        </authorList>
    </citation>
    <scope>NUCLEOTIDE SEQUENCE [LARGE SCALE GENOMIC DNA]</scope>
    <source>
        <strain evidence="2">CGMCC 1.10223</strain>
    </source>
</reference>
<evidence type="ECO:0000313" key="2">
    <source>
        <dbReference type="Proteomes" id="UP000183410"/>
    </source>
</evidence>
<dbReference type="EMBL" id="FONN01000029">
    <property type="protein sequence ID" value="SFF35413.1"/>
    <property type="molecule type" value="Genomic_DNA"/>
</dbReference>
<evidence type="ECO:0000313" key="1">
    <source>
        <dbReference type="EMBL" id="SFF35413.1"/>
    </source>
</evidence>
<proteinExistence type="predicted"/>
<accession>A0A1I2I185</accession>
<keyword evidence="2" id="KW-1185">Reference proteome</keyword>
<dbReference type="AlphaFoldDB" id="A0A1I2I185"/>